<keyword evidence="2" id="KW-1185">Reference proteome</keyword>
<proteinExistence type="predicted"/>
<accession>A0A2A2M650</accession>
<dbReference type="EMBL" id="LIAE01001977">
    <property type="protein sequence ID" value="PAV93906.1"/>
    <property type="molecule type" value="Genomic_DNA"/>
</dbReference>
<comment type="caution">
    <text evidence="1">The sequence shown here is derived from an EMBL/GenBank/DDBJ whole genome shotgun (WGS) entry which is preliminary data.</text>
</comment>
<dbReference type="AlphaFoldDB" id="A0A2A2M650"/>
<evidence type="ECO:0000313" key="2">
    <source>
        <dbReference type="Proteomes" id="UP000218231"/>
    </source>
</evidence>
<protein>
    <submittedName>
        <fullName evidence="1">Uncharacterized protein</fullName>
    </submittedName>
</protein>
<gene>
    <name evidence="1" type="ORF">WR25_23086</name>
</gene>
<evidence type="ECO:0000313" key="1">
    <source>
        <dbReference type="EMBL" id="PAV93906.1"/>
    </source>
</evidence>
<name>A0A2A2M650_9BILA</name>
<dbReference type="Proteomes" id="UP000218231">
    <property type="component" value="Unassembled WGS sequence"/>
</dbReference>
<organism evidence="1 2">
    <name type="scientific">Diploscapter pachys</name>
    <dbReference type="NCBI Taxonomy" id="2018661"/>
    <lineage>
        <taxon>Eukaryota</taxon>
        <taxon>Metazoa</taxon>
        <taxon>Ecdysozoa</taxon>
        <taxon>Nematoda</taxon>
        <taxon>Chromadorea</taxon>
        <taxon>Rhabditida</taxon>
        <taxon>Rhabditina</taxon>
        <taxon>Rhabditomorpha</taxon>
        <taxon>Rhabditoidea</taxon>
        <taxon>Rhabditidae</taxon>
        <taxon>Diploscapter</taxon>
    </lineage>
</organism>
<reference evidence="1 2" key="1">
    <citation type="journal article" date="2017" name="Curr. Biol.">
        <title>Genome architecture and evolution of a unichromosomal asexual nematode.</title>
        <authorList>
            <person name="Fradin H."/>
            <person name="Zegar C."/>
            <person name="Gutwein M."/>
            <person name="Lucas J."/>
            <person name="Kovtun M."/>
            <person name="Corcoran D."/>
            <person name="Baugh L.R."/>
            <person name="Kiontke K."/>
            <person name="Gunsalus K."/>
            <person name="Fitch D.H."/>
            <person name="Piano F."/>
        </authorList>
    </citation>
    <scope>NUCLEOTIDE SEQUENCE [LARGE SCALE GENOMIC DNA]</scope>
    <source>
        <strain evidence="1">PF1309</strain>
    </source>
</reference>
<sequence>MRRTPPSRIAANTTSSTPVVTITGTSHASFTALVMALDCVPASIAPASTVTSANSTAYQRWPSPFSM</sequence>